<evidence type="ECO:0000313" key="10">
    <source>
        <dbReference type="Proteomes" id="UP001321453"/>
    </source>
</evidence>
<feature type="transmembrane region" description="Helical" evidence="8">
    <location>
        <begin position="325"/>
        <end position="342"/>
    </location>
</feature>
<dbReference type="InterPro" id="IPR000522">
    <property type="entry name" value="ABC_transptr_permease_BtuC"/>
</dbReference>
<keyword evidence="5 8" id="KW-0812">Transmembrane</keyword>
<organism evidence="9 10">
    <name type="scientific">Cellulomonas edaphi</name>
    <dbReference type="NCBI Taxonomy" id="3053468"/>
    <lineage>
        <taxon>Bacteria</taxon>
        <taxon>Bacillati</taxon>
        <taxon>Actinomycetota</taxon>
        <taxon>Actinomycetes</taxon>
        <taxon>Micrococcales</taxon>
        <taxon>Cellulomonadaceae</taxon>
        <taxon>Cellulomonas</taxon>
    </lineage>
</organism>
<feature type="transmembrane region" description="Helical" evidence="8">
    <location>
        <begin position="253"/>
        <end position="275"/>
    </location>
</feature>
<keyword evidence="4" id="KW-1003">Cell membrane</keyword>
<evidence type="ECO:0000256" key="4">
    <source>
        <dbReference type="ARBA" id="ARBA00022475"/>
    </source>
</evidence>
<evidence type="ECO:0000256" key="3">
    <source>
        <dbReference type="ARBA" id="ARBA00022448"/>
    </source>
</evidence>
<evidence type="ECO:0000256" key="8">
    <source>
        <dbReference type="SAM" id="Phobius"/>
    </source>
</evidence>
<accession>A0ABT7S299</accession>
<dbReference type="InterPro" id="IPR037294">
    <property type="entry name" value="ABC_BtuC-like"/>
</dbReference>
<dbReference type="PANTHER" id="PTHR30472:SF1">
    <property type="entry name" value="FE(3+) DICITRATE TRANSPORT SYSTEM PERMEASE PROTEIN FECC-RELATED"/>
    <property type="match status" value="1"/>
</dbReference>
<dbReference type="EMBL" id="JAUCGR010000001">
    <property type="protein sequence ID" value="MDM7829738.1"/>
    <property type="molecule type" value="Genomic_DNA"/>
</dbReference>
<dbReference type="CDD" id="cd06550">
    <property type="entry name" value="TM_ABC_iron-siderophores_like"/>
    <property type="match status" value="1"/>
</dbReference>
<evidence type="ECO:0000256" key="2">
    <source>
        <dbReference type="ARBA" id="ARBA00007935"/>
    </source>
</evidence>
<dbReference type="RefSeq" id="WP_289444118.1">
    <property type="nucleotide sequence ID" value="NZ_JAUCGR010000001.1"/>
</dbReference>
<evidence type="ECO:0000313" key="9">
    <source>
        <dbReference type="EMBL" id="MDM7829738.1"/>
    </source>
</evidence>
<name>A0ABT7S299_9CELL</name>
<feature type="transmembrane region" description="Helical" evidence="8">
    <location>
        <begin position="295"/>
        <end position="318"/>
    </location>
</feature>
<keyword evidence="3" id="KW-0813">Transport</keyword>
<feature type="transmembrane region" description="Helical" evidence="8">
    <location>
        <begin position="206"/>
        <end position="232"/>
    </location>
</feature>
<protein>
    <submittedName>
        <fullName evidence="9">Iron chelate uptake ABC transporter family permease subunit</fullName>
    </submittedName>
</protein>
<gene>
    <name evidence="9" type="ORF">QRT05_00185</name>
</gene>
<feature type="transmembrane region" description="Helical" evidence="8">
    <location>
        <begin position="134"/>
        <end position="153"/>
    </location>
</feature>
<evidence type="ECO:0000256" key="7">
    <source>
        <dbReference type="ARBA" id="ARBA00023136"/>
    </source>
</evidence>
<dbReference type="Gene3D" id="1.10.3470.10">
    <property type="entry name" value="ABC transporter involved in vitamin B12 uptake, BtuC"/>
    <property type="match status" value="1"/>
</dbReference>
<evidence type="ECO:0000256" key="1">
    <source>
        <dbReference type="ARBA" id="ARBA00004651"/>
    </source>
</evidence>
<keyword evidence="10" id="KW-1185">Reference proteome</keyword>
<sequence length="349" mass="34909">MTTNAGTDRAAATRGVARGAFVRSLGLVAAVAVLAAVCVLSVMIGAKSIPAGDVLRALLGGEGTHDHSVIWDLRIPRTLVGVVAGAALGVCGALIQAYTRNPLADPGILGVNAGAGIAITTAVAFFGLTSPAGYVWFAFVGAAVVTVLVYLVGSAGPGQATPEKLTLAGVALAAVLGGISQMITLRDPNLFAGMLSWSVGSIGGRSLSLLGSIAPFIGVGLLIALLVARPLNALALGDDLGRSLGARTGPTRTLTIVAVTLLAGGATALAGPIAFVGLMVPHAARWFTGPDQRWIIPYSAVGAAILLLVSDIIGRVILPSGELRVGLVTAFVGGPVLIALARRRTASGL</sequence>
<feature type="transmembrane region" description="Helical" evidence="8">
    <location>
        <begin position="107"/>
        <end position="128"/>
    </location>
</feature>
<keyword evidence="6 8" id="KW-1133">Transmembrane helix</keyword>
<comment type="caution">
    <text evidence="9">The sequence shown here is derived from an EMBL/GenBank/DDBJ whole genome shotgun (WGS) entry which is preliminary data.</text>
</comment>
<feature type="transmembrane region" description="Helical" evidence="8">
    <location>
        <begin position="75"/>
        <end position="95"/>
    </location>
</feature>
<comment type="subcellular location">
    <subcellularLocation>
        <location evidence="1">Cell membrane</location>
        <topology evidence="1">Multi-pass membrane protein</topology>
    </subcellularLocation>
</comment>
<reference evidence="9 10" key="1">
    <citation type="submission" date="2023-06" db="EMBL/GenBank/DDBJ databases">
        <title>Cellulomonas sp. MW9 Whole genome sequence.</title>
        <authorList>
            <person name="Park S."/>
        </authorList>
    </citation>
    <scope>NUCLEOTIDE SEQUENCE [LARGE SCALE GENOMIC DNA]</scope>
    <source>
        <strain evidence="9 10">MW9</strain>
    </source>
</reference>
<comment type="similarity">
    <text evidence="2">Belongs to the binding-protein-dependent transport system permease family. FecCD subfamily.</text>
</comment>
<evidence type="ECO:0000256" key="6">
    <source>
        <dbReference type="ARBA" id="ARBA00022989"/>
    </source>
</evidence>
<dbReference type="Proteomes" id="UP001321453">
    <property type="component" value="Unassembled WGS sequence"/>
</dbReference>
<dbReference type="SUPFAM" id="SSF81345">
    <property type="entry name" value="ABC transporter involved in vitamin B12 uptake, BtuC"/>
    <property type="match status" value="1"/>
</dbReference>
<feature type="transmembrane region" description="Helical" evidence="8">
    <location>
        <begin position="21"/>
        <end position="46"/>
    </location>
</feature>
<dbReference type="Pfam" id="PF01032">
    <property type="entry name" value="FecCD"/>
    <property type="match status" value="1"/>
</dbReference>
<dbReference type="PANTHER" id="PTHR30472">
    <property type="entry name" value="FERRIC ENTEROBACTIN TRANSPORT SYSTEM PERMEASE PROTEIN"/>
    <property type="match status" value="1"/>
</dbReference>
<feature type="transmembrane region" description="Helical" evidence="8">
    <location>
        <begin position="165"/>
        <end position="186"/>
    </location>
</feature>
<evidence type="ECO:0000256" key="5">
    <source>
        <dbReference type="ARBA" id="ARBA00022692"/>
    </source>
</evidence>
<proteinExistence type="inferred from homology"/>
<keyword evidence="7 8" id="KW-0472">Membrane</keyword>